<organism evidence="2 3">
    <name type="scientific">Limosilactobacillus reuteri</name>
    <name type="common">Lactobacillus reuteri</name>
    <dbReference type="NCBI Taxonomy" id="1598"/>
    <lineage>
        <taxon>Bacteria</taxon>
        <taxon>Bacillati</taxon>
        <taxon>Bacillota</taxon>
        <taxon>Bacilli</taxon>
        <taxon>Lactobacillales</taxon>
        <taxon>Lactobacillaceae</taxon>
        <taxon>Limosilactobacillus</taxon>
    </lineage>
</organism>
<dbReference type="Gene3D" id="2.40.10.410">
    <property type="entry name" value="FlgT, C-terminal domain"/>
    <property type="match status" value="1"/>
</dbReference>
<evidence type="ECO:0000259" key="1">
    <source>
        <dbReference type="Pfam" id="PF16538"/>
    </source>
</evidence>
<name>A0AAW6JHU7_LIMRT</name>
<evidence type="ECO:0000313" key="2">
    <source>
        <dbReference type="EMBL" id="MDD1383305.1"/>
    </source>
</evidence>
<dbReference type="RefSeq" id="WP_273774641.1">
    <property type="nucleotide sequence ID" value="NZ_JAQTKT010000001.1"/>
</dbReference>
<dbReference type="InterPro" id="IPR038165">
    <property type="entry name" value="FlgT_C_sf"/>
</dbReference>
<evidence type="ECO:0000313" key="3">
    <source>
        <dbReference type="Proteomes" id="UP001217945"/>
    </source>
</evidence>
<dbReference type="AlphaFoldDB" id="A0AAW6JHU7"/>
<comment type="caution">
    <text evidence="2">The sequence shown here is derived from an EMBL/GenBank/DDBJ whole genome shotgun (WGS) entry which is preliminary data.</text>
</comment>
<gene>
    <name evidence="2" type="ORF">PSQ53_10355</name>
</gene>
<feature type="domain" description="Flagellar assembly protein T C-terminal" evidence="1">
    <location>
        <begin position="14"/>
        <end position="76"/>
    </location>
</feature>
<sequence>MSKKMKVAKIISTKQIVVNAGSNAGLKEGDTLEIIDKFGTDPVTDPDTGENLGTLDIPKGTVIVSRVYPRMAIADAPIEHTSSYNSILQRTPALTAINALGLNETVQSDLNVDPDQITGGLPNSTDLEIHVGDEVIKRGKQE</sequence>
<proteinExistence type="predicted"/>
<protein>
    <submittedName>
        <fullName evidence="2">FlgT C-terminal domain-containing protein</fullName>
    </submittedName>
</protein>
<accession>A0AAW6JHU7</accession>
<dbReference type="InterPro" id="IPR032388">
    <property type="entry name" value="FlgT_C"/>
</dbReference>
<dbReference type="Proteomes" id="UP001217945">
    <property type="component" value="Unassembled WGS sequence"/>
</dbReference>
<dbReference type="Pfam" id="PF16538">
    <property type="entry name" value="FlgT_C"/>
    <property type="match status" value="1"/>
</dbReference>
<dbReference type="EMBL" id="JAQTKT010000001">
    <property type="protein sequence ID" value="MDD1383305.1"/>
    <property type="molecule type" value="Genomic_DNA"/>
</dbReference>
<reference evidence="2" key="1">
    <citation type="submission" date="2023-02" db="EMBL/GenBank/DDBJ databases">
        <title>Complete genome sequence of Limosilactobacillus reuteri SRCM217616 isolated from Bos taurus feces.</title>
        <authorList>
            <person name="Yang H.-G."/>
            <person name="Kim J.-W."/>
            <person name="Ha G.-S."/>
            <person name="Yang H.-J."/>
            <person name="Jeong D.-Y."/>
        </authorList>
    </citation>
    <scope>NUCLEOTIDE SEQUENCE</scope>
    <source>
        <strain evidence="2">SRCM217616</strain>
    </source>
</reference>